<dbReference type="Gene3D" id="3.40.50.720">
    <property type="entry name" value="NAD(P)-binding Rossmann-like Domain"/>
    <property type="match status" value="1"/>
</dbReference>
<keyword evidence="2" id="KW-0560">Oxidoreductase</keyword>
<dbReference type="EMBL" id="JAHEPS010000005">
    <property type="protein sequence ID" value="MBT1445460.1"/>
    <property type="molecule type" value="Genomic_DNA"/>
</dbReference>
<dbReference type="PANTHER" id="PTHR43639:SF1">
    <property type="entry name" value="SHORT-CHAIN DEHYDROGENASE_REDUCTASE FAMILY PROTEIN"/>
    <property type="match status" value="1"/>
</dbReference>
<dbReference type="RefSeq" id="WP_214507666.1">
    <property type="nucleotide sequence ID" value="NZ_JAHEPS010000005.1"/>
</dbReference>
<dbReference type="Pfam" id="PF13561">
    <property type="entry name" value="adh_short_C2"/>
    <property type="match status" value="1"/>
</dbReference>
<comment type="similarity">
    <text evidence="1">Belongs to the short-chain dehydrogenases/reductases (SDR) family.</text>
</comment>
<dbReference type="PRINTS" id="PR00081">
    <property type="entry name" value="GDHRDH"/>
</dbReference>
<dbReference type="Proteomes" id="UP001195903">
    <property type="component" value="Unassembled WGS sequence"/>
</dbReference>
<reference evidence="3 4" key="1">
    <citation type="submission" date="2021-05" db="EMBL/GenBank/DDBJ databases">
        <title>Shewanella sp. JM162201.</title>
        <authorList>
            <person name="Xu S."/>
            <person name="Li A."/>
        </authorList>
    </citation>
    <scope>NUCLEOTIDE SEQUENCE [LARGE SCALE GENOMIC DNA]</scope>
    <source>
        <strain evidence="3 4">JM162201</strain>
    </source>
</reference>
<dbReference type="SUPFAM" id="SSF51735">
    <property type="entry name" value="NAD(P)-binding Rossmann-fold domains"/>
    <property type="match status" value="1"/>
</dbReference>
<proteinExistence type="inferred from homology"/>
<comment type="caution">
    <text evidence="3">The sequence shown here is derived from an EMBL/GenBank/DDBJ whole genome shotgun (WGS) entry which is preliminary data.</text>
</comment>
<dbReference type="InterPro" id="IPR002347">
    <property type="entry name" value="SDR_fam"/>
</dbReference>
<evidence type="ECO:0000256" key="2">
    <source>
        <dbReference type="ARBA" id="ARBA00023002"/>
    </source>
</evidence>
<sequence length="267" mass="28269">MDHHPQEIFHLTTTPPARWALVTGAGKRIGRAICERLHQDGWNLLIHCHQSKDDANALALKLNAARANSATVICLDLSQADAAQSLRLKVTEQLTLFPDTLGALINNASVFLPDGEALDLDKASSIMTINCLQPYLIAKALSPLMTNGGAVVNLCDIHAKRPLKGHGLYSMSKAALDMATLSLAQELAPRIRVNGVSPGAILWPEHLGTNDGGKIDEVLAQIPLGRAGNPQDIAQAVAFLLQAPYVSGQIIAIDGGRSACGFLGAAD</sequence>
<organism evidence="3 4">
    <name type="scientific">Shewanella jiangmenensis</name>
    <dbReference type="NCBI Taxonomy" id="2837387"/>
    <lineage>
        <taxon>Bacteria</taxon>
        <taxon>Pseudomonadati</taxon>
        <taxon>Pseudomonadota</taxon>
        <taxon>Gammaproteobacteria</taxon>
        <taxon>Alteromonadales</taxon>
        <taxon>Shewanellaceae</taxon>
        <taxon>Shewanella</taxon>
    </lineage>
</organism>
<dbReference type="PANTHER" id="PTHR43639">
    <property type="entry name" value="OXIDOREDUCTASE, SHORT-CHAIN DEHYDROGENASE/REDUCTASE FAMILY (AFU_ORTHOLOGUE AFUA_5G02870)"/>
    <property type="match status" value="1"/>
</dbReference>
<dbReference type="PRINTS" id="PR00080">
    <property type="entry name" value="SDRFAMILY"/>
</dbReference>
<protein>
    <submittedName>
        <fullName evidence="3">SDR family oxidoreductase</fullName>
    </submittedName>
</protein>
<evidence type="ECO:0000313" key="3">
    <source>
        <dbReference type="EMBL" id="MBT1445460.1"/>
    </source>
</evidence>
<evidence type="ECO:0000313" key="4">
    <source>
        <dbReference type="Proteomes" id="UP001195903"/>
    </source>
</evidence>
<accession>A0ABS5V6D6</accession>
<gene>
    <name evidence="3" type="ORF">KJI95_13120</name>
</gene>
<name>A0ABS5V6D6_9GAMM</name>
<evidence type="ECO:0000256" key="1">
    <source>
        <dbReference type="ARBA" id="ARBA00006484"/>
    </source>
</evidence>
<keyword evidence="4" id="KW-1185">Reference proteome</keyword>
<dbReference type="InterPro" id="IPR036291">
    <property type="entry name" value="NAD(P)-bd_dom_sf"/>
</dbReference>